<reference evidence="3" key="2">
    <citation type="submission" date="2015-01" db="EMBL/GenBank/DDBJ databases">
        <title>Evolutionary Origins and Diversification of the Mycorrhizal Mutualists.</title>
        <authorList>
            <consortium name="DOE Joint Genome Institute"/>
            <consortium name="Mycorrhizal Genomics Consortium"/>
            <person name="Kohler A."/>
            <person name="Kuo A."/>
            <person name="Nagy L.G."/>
            <person name="Floudas D."/>
            <person name="Copeland A."/>
            <person name="Barry K.W."/>
            <person name="Cichocki N."/>
            <person name="Veneault-Fourrey C."/>
            <person name="LaButti K."/>
            <person name="Lindquist E.A."/>
            <person name="Lipzen A."/>
            <person name="Lundell T."/>
            <person name="Morin E."/>
            <person name="Murat C."/>
            <person name="Riley R."/>
            <person name="Ohm R."/>
            <person name="Sun H."/>
            <person name="Tunlid A."/>
            <person name="Henrissat B."/>
            <person name="Grigoriev I.V."/>
            <person name="Hibbett D.S."/>
            <person name="Martin F."/>
        </authorList>
    </citation>
    <scope>NUCLEOTIDE SEQUENCE [LARGE SCALE GENOMIC DNA]</scope>
    <source>
        <strain evidence="3">Foug A</strain>
    </source>
</reference>
<accession>A0A0C3DR24</accession>
<evidence type="ECO:0000313" key="2">
    <source>
        <dbReference type="EMBL" id="KIM58644.1"/>
    </source>
</evidence>
<dbReference type="InParanoid" id="A0A0C3DR24"/>
<evidence type="ECO:0000313" key="3">
    <source>
        <dbReference type="Proteomes" id="UP000053989"/>
    </source>
</evidence>
<proteinExistence type="predicted"/>
<feature type="region of interest" description="Disordered" evidence="1">
    <location>
        <begin position="151"/>
        <end position="195"/>
    </location>
</feature>
<reference evidence="2 3" key="1">
    <citation type="submission" date="2014-04" db="EMBL/GenBank/DDBJ databases">
        <authorList>
            <consortium name="DOE Joint Genome Institute"/>
            <person name="Kuo A."/>
            <person name="Kohler A."/>
            <person name="Nagy L.G."/>
            <person name="Floudas D."/>
            <person name="Copeland A."/>
            <person name="Barry K.W."/>
            <person name="Cichocki N."/>
            <person name="Veneault-Fourrey C."/>
            <person name="LaButti K."/>
            <person name="Lindquist E.A."/>
            <person name="Lipzen A."/>
            <person name="Lundell T."/>
            <person name="Morin E."/>
            <person name="Murat C."/>
            <person name="Sun H."/>
            <person name="Tunlid A."/>
            <person name="Henrissat B."/>
            <person name="Grigoriev I.V."/>
            <person name="Hibbett D.S."/>
            <person name="Martin F."/>
            <person name="Nordberg H.P."/>
            <person name="Cantor M.N."/>
            <person name="Hua S.X."/>
        </authorList>
    </citation>
    <scope>NUCLEOTIDE SEQUENCE [LARGE SCALE GENOMIC DNA]</scope>
    <source>
        <strain evidence="2 3">Foug A</strain>
    </source>
</reference>
<protein>
    <submittedName>
        <fullName evidence="2">Uncharacterized protein</fullName>
    </submittedName>
</protein>
<dbReference type="EMBL" id="KN822083">
    <property type="protein sequence ID" value="KIM58644.1"/>
    <property type="molecule type" value="Genomic_DNA"/>
</dbReference>
<evidence type="ECO:0000256" key="1">
    <source>
        <dbReference type="SAM" id="MobiDB-lite"/>
    </source>
</evidence>
<organism evidence="2 3">
    <name type="scientific">Scleroderma citrinum Foug A</name>
    <dbReference type="NCBI Taxonomy" id="1036808"/>
    <lineage>
        <taxon>Eukaryota</taxon>
        <taxon>Fungi</taxon>
        <taxon>Dikarya</taxon>
        <taxon>Basidiomycota</taxon>
        <taxon>Agaricomycotina</taxon>
        <taxon>Agaricomycetes</taxon>
        <taxon>Agaricomycetidae</taxon>
        <taxon>Boletales</taxon>
        <taxon>Sclerodermatineae</taxon>
        <taxon>Sclerodermataceae</taxon>
        <taxon>Scleroderma</taxon>
    </lineage>
</organism>
<dbReference type="STRING" id="1036808.A0A0C3DR24"/>
<feature type="region of interest" description="Disordered" evidence="1">
    <location>
        <begin position="72"/>
        <end position="97"/>
    </location>
</feature>
<keyword evidence="3" id="KW-1185">Reference proteome</keyword>
<sequence length="195" mass="20924">MLEDQVSCLKKDMAKMKEDTDQDILLLKHDNARMKVELEQNWEELKTLQALVEAIWEQQFPTAPALHNPLVPPPQSGPGHMIPSVPTSAHPSPPPALSYHGPMSPSIQALLAPHPPLPSVLFRGPMDIINIPADTTDKPDDTPVMDHSLTPIDIGLAPDGPPGDPVSSGQPEVPISASDQPDVVMDAGGANIDMD</sequence>
<dbReference type="Proteomes" id="UP000053989">
    <property type="component" value="Unassembled WGS sequence"/>
</dbReference>
<gene>
    <name evidence="2" type="ORF">SCLCIDRAFT_27914</name>
</gene>
<dbReference type="HOGENOM" id="CLU_096904_0_0_1"/>
<name>A0A0C3DR24_9AGAM</name>
<dbReference type="AlphaFoldDB" id="A0A0C3DR24"/>